<sequence length="105" mass="11620">MRKFSSDYVNEKIPECDCGPQGRCSFEEGLKKCTCENGFDVKDGICIECDCGPNGMCNFENDLKMCNCEPIFLVKDGKCTECDCGPKGKCSFENGLKNAFAKKDL</sequence>
<dbReference type="EMBL" id="BGPR01203695">
    <property type="protein sequence ID" value="GBN24639.1"/>
    <property type="molecule type" value="Genomic_DNA"/>
</dbReference>
<name>A0A4Y2MDD9_ARAVE</name>
<reference evidence="1 2" key="1">
    <citation type="journal article" date="2019" name="Sci. Rep.">
        <title>Orb-weaving spider Araneus ventricosus genome elucidates the spidroin gene catalogue.</title>
        <authorList>
            <person name="Kono N."/>
            <person name="Nakamura H."/>
            <person name="Ohtoshi R."/>
            <person name="Moran D.A.P."/>
            <person name="Shinohara A."/>
            <person name="Yoshida Y."/>
            <person name="Fujiwara M."/>
            <person name="Mori M."/>
            <person name="Tomita M."/>
            <person name="Arakawa K."/>
        </authorList>
    </citation>
    <scope>NUCLEOTIDE SEQUENCE [LARGE SCALE GENOMIC DNA]</scope>
</reference>
<evidence type="ECO:0000313" key="2">
    <source>
        <dbReference type="Proteomes" id="UP000499080"/>
    </source>
</evidence>
<dbReference type="Proteomes" id="UP000499080">
    <property type="component" value="Unassembled WGS sequence"/>
</dbReference>
<dbReference type="OrthoDB" id="6433361at2759"/>
<proteinExistence type="predicted"/>
<keyword evidence="2" id="KW-1185">Reference proteome</keyword>
<evidence type="ECO:0000313" key="1">
    <source>
        <dbReference type="EMBL" id="GBN24639.1"/>
    </source>
</evidence>
<evidence type="ECO:0008006" key="3">
    <source>
        <dbReference type="Google" id="ProtNLM"/>
    </source>
</evidence>
<gene>
    <name evidence="1" type="ORF">AVEN_199186_1</name>
</gene>
<organism evidence="1 2">
    <name type="scientific">Araneus ventricosus</name>
    <name type="common">Orbweaver spider</name>
    <name type="synonym">Epeira ventricosa</name>
    <dbReference type="NCBI Taxonomy" id="182803"/>
    <lineage>
        <taxon>Eukaryota</taxon>
        <taxon>Metazoa</taxon>
        <taxon>Ecdysozoa</taxon>
        <taxon>Arthropoda</taxon>
        <taxon>Chelicerata</taxon>
        <taxon>Arachnida</taxon>
        <taxon>Araneae</taxon>
        <taxon>Araneomorphae</taxon>
        <taxon>Entelegynae</taxon>
        <taxon>Araneoidea</taxon>
        <taxon>Araneidae</taxon>
        <taxon>Araneus</taxon>
    </lineage>
</organism>
<accession>A0A4Y2MDD9</accession>
<comment type="caution">
    <text evidence="1">The sequence shown here is derived from an EMBL/GenBank/DDBJ whole genome shotgun (WGS) entry which is preliminary data.</text>
</comment>
<dbReference type="AlphaFoldDB" id="A0A4Y2MDD9"/>
<protein>
    <recommendedName>
        <fullName evidence="3">EGF-like domain-containing protein</fullName>
    </recommendedName>
</protein>